<reference evidence="1 2" key="1">
    <citation type="submission" date="2015-01" db="EMBL/GenBank/DDBJ databases">
        <title>Evolution of Trichinella species and genotypes.</title>
        <authorList>
            <person name="Korhonen P.K."/>
            <person name="Edoardo P."/>
            <person name="Giuseppe L.R."/>
            <person name="Gasser R.B."/>
        </authorList>
    </citation>
    <scope>NUCLEOTIDE SEQUENCE [LARGE SCALE GENOMIC DNA]</scope>
    <source>
        <strain evidence="1">ISS2496</strain>
    </source>
</reference>
<proteinExistence type="predicted"/>
<name>A0A0V0Z9S9_9BILA</name>
<dbReference type="EMBL" id="JYDQ01000282">
    <property type="protein sequence ID" value="KRY09270.1"/>
    <property type="molecule type" value="Genomic_DNA"/>
</dbReference>
<dbReference type="Proteomes" id="UP000054783">
    <property type="component" value="Unassembled WGS sequence"/>
</dbReference>
<comment type="caution">
    <text evidence="1">The sequence shown here is derived from an EMBL/GenBank/DDBJ whole genome shotgun (WGS) entry which is preliminary data.</text>
</comment>
<gene>
    <name evidence="1" type="ORF">T12_6774</name>
</gene>
<evidence type="ECO:0000313" key="2">
    <source>
        <dbReference type="Proteomes" id="UP000054783"/>
    </source>
</evidence>
<keyword evidence="2" id="KW-1185">Reference proteome</keyword>
<organism evidence="1 2">
    <name type="scientific">Trichinella patagoniensis</name>
    <dbReference type="NCBI Taxonomy" id="990121"/>
    <lineage>
        <taxon>Eukaryota</taxon>
        <taxon>Metazoa</taxon>
        <taxon>Ecdysozoa</taxon>
        <taxon>Nematoda</taxon>
        <taxon>Enoplea</taxon>
        <taxon>Dorylaimia</taxon>
        <taxon>Trichinellida</taxon>
        <taxon>Trichinellidae</taxon>
        <taxon>Trichinella</taxon>
    </lineage>
</organism>
<protein>
    <submittedName>
        <fullName evidence="1">Uncharacterized protein</fullName>
    </submittedName>
</protein>
<dbReference type="AlphaFoldDB" id="A0A0V0Z9S9"/>
<accession>A0A0V0Z9S9</accession>
<evidence type="ECO:0000313" key="1">
    <source>
        <dbReference type="EMBL" id="KRY09270.1"/>
    </source>
</evidence>
<sequence>MEQLERLQHPAGEPDASIMAVWTTSVAAVQIKDNAATDSLQARRTSDLEIVRCWPYPDCELETHDQRLGYREADSLASVSGLLHYISLLTDMLVLQNNREPGQKVYAGAKIVALILKLRLLHQPRQTVRYKHLLDLESPLTFIHTSHCLSIRGCSARIAGADSLSISSL</sequence>